<sequence length="1063" mass="119374">MAASLEELLAEEGFRGRRSKMLLRASSGSKPVSMPLYPFRDQHKSGSSSGAKKRTERTTSDVPLYSLRGESPMSDRVGLRPRDNLIRSEKLDRGLKKEIREKLDRRGSKDLQDVSVDSMEDLVDNEIVEVEAGNDIIEVGVGEKGRYKDIYSNELYSSKRSKGKYFNEIGERERYREGSWKDKQVDKRYVNSSNKNLLGRTTFGDNYQKSMKQPGTSYSSSNRSSQISKSFDDRSQRHVEIEQTVAQPALDEVAIQAMISILSGYIKRFLKDEDFRSSLHHNCFASLNFVELEEGLVTECKVIANLEQAIETVERAVEECSSAKELKKASLQLSVITGLNLNDLKDGFTSGILNSKLSACAHLYLSVIYKLQKKDRIAAKHLLQVFCDSPFQARTTLLPELWDYMFLPHLSYLKVWYNQEAESLLDTPSKARKLKLLEKVYNEILDSGTYQFAVYYKDWLTEGVEAPSIPSIHIPSISVQGVQQGSLQTLHSHSVQGVQQGGLHSHSSDIGSPIGIFSPQPMVSKKLYNTVFGRSHKPGVDEVEDYKEAENFDDSIRSSDGSAVEDKQTLTFSPETVKHADQGFEQDDPSHPEDGMVAEQEWRLHKASAPGAGDFNDKFGNSHLRQATLENTLVCHEIPHTKANELTLKRLAKSVFELQQIEESVDLAVSTLSLHSEDAPYPDPSANLTKRRSSVEELHENYGYFDGPFFSSIPQDFICPLTGCLFEDPVTLETGQTFERVAITKWFGKGNRTCPVTVRTLQSQAVPLTNFILKRVINNWKSEHCRHLLAFASQVAGSSGEHSSNFEYETAVLILEQLLTTFSEEERITNAKHLISLGGLQFLIRRFEFGNLEEKTCVAALLSYCIEADSGSRNHIARNIKKQCLLELLHSKQVKSRANSVLLLTELICLNRRKDLNLLLSGLQNEVIVNTMHVLLVYLQSSPPEQRPLVAVLLLHLDLLVEPRKYSIYREEAVDAISVALDGSLSDEKVRANCCRALLTLGGRFSFSGKIMVEDWILKQAGFLDGPESDLLDNVLVDENIPSVCLSFHPPPPKKKATHIHVS</sequence>
<dbReference type="Gene3D" id="1.25.10.10">
    <property type="entry name" value="Leucine-rich Repeat Variant"/>
    <property type="match status" value="1"/>
</dbReference>
<evidence type="ECO:0000259" key="6">
    <source>
        <dbReference type="PROSITE" id="PS51698"/>
    </source>
</evidence>
<dbReference type="SUPFAM" id="SSF48371">
    <property type="entry name" value="ARM repeat"/>
    <property type="match status" value="1"/>
</dbReference>
<dbReference type="Pfam" id="PF04564">
    <property type="entry name" value="U-box"/>
    <property type="match status" value="1"/>
</dbReference>
<evidence type="ECO:0000256" key="5">
    <source>
        <dbReference type="SAM" id="MobiDB-lite"/>
    </source>
</evidence>
<evidence type="ECO:0000256" key="3">
    <source>
        <dbReference type="ARBA" id="ARBA00012483"/>
    </source>
</evidence>
<feature type="compositionally biased region" description="Polar residues" evidence="5">
    <location>
        <begin position="203"/>
        <end position="216"/>
    </location>
</feature>
<organism evidence="7">
    <name type="scientific">Davidia involucrata</name>
    <name type="common">Dove tree</name>
    <dbReference type="NCBI Taxonomy" id="16924"/>
    <lineage>
        <taxon>Eukaryota</taxon>
        <taxon>Viridiplantae</taxon>
        <taxon>Streptophyta</taxon>
        <taxon>Embryophyta</taxon>
        <taxon>Tracheophyta</taxon>
        <taxon>Spermatophyta</taxon>
        <taxon>Magnoliopsida</taxon>
        <taxon>eudicotyledons</taxon>
        <taxon>Gunneridae</taxon>
        <taxon>Pentapetalae</taxon>
        <taxon>asterids</taxon>
        <taxon>Cornales</taxon>
        <taxon>Nyssaceae</taxon>
        <taxon>Davidia</taxon>
    </lineage>
</organism>
<dbReference type="EC" id="2.3.2.27" evidence="3"/>
<feature type="compositionally biased region" description="Low complexity" evidence="5">
    <location>
        <begin position="217"/>
        <end position="229"/>
    </location>
</feature>
<feature type="region of interest" description="Disordered" evidence="5">
    <location>
        <begin position="22"/>
        <end position="79"/>
    </location>
</feature>
<dbReference type="PANTHER" id="PTHR35549">
    <property type="entry name" value="OS04G0584500 PROTEIN"/>
    <property type="match status" value="1"/>
</dbReference>
<dbReference type="Pfam" id="PF23568">
    <property type="entry name" value="ARM_LIN"/>
    <property type="match status" value="1"/>
</dbReference>
<dbReference type="EMBL" id="GHES01017655">
    <property type="protein sequence ID" value="MPA48214.1"/>
    <property type="molecule type" value="Transcribed_RNA"/>
</dbReference>
<dbReference type="Gene3D" id="3.30.40.10">
    <property type="entry name" value="Zinc/RING finger domain, C3HC4 (zinc finger)"/>
    <property type="match status" value="1"/>
</dbReference>
<dbReference type="UniPathway" id="UPA00143"/>
<dbReference type="CDD" id="cd16664">
    <property type="entry name" value="RING-Ubox_PUB"/>
    <property type="match status" value="1"/>
</dbReference>
<evidence type="ECO:0000256" key="4">
    <source>
        <dbReference type="ARBA" id="ARBA00022679"/>
    </source>
</evidence>
<name>A0A5B6ZW80_DAVIN</name>
<dbReference type="InterPro" id="IPR003613">
    <property type="entry name" value="Ubox_domain"/>
</dbReference>
<comment type="catalytic activity">
    <reaction evidence="1">
        <text>S-ubiquitinyl-[E2 ubiquitin-conjugating enzyme]-L-cysteine + [acceptor protein]-L-lysine = [E2 ubiquitin-conjugating enzyme]-L-cysteine + N(6)-ubiquitinyl-[acceptor protein]-L-lysine.</text>
        <dbReference type="EC" id="2.3.2.27"/>
    </reaction>
</comment>
<protein>
    <recommendedName>
        <fullName evidence="3">RING-type E3 ubiquitin transferase</fullName>
        <ecNumber evidence="3">2.3.2.27</ecNumber>
    </recommendedName>
</protein>
<evidence type="ECO:0000256" key="2">
    <source>
        <dbReference type="ARBA" id="ARBA00004906"/>
    </source>
</evidence>
<feature type="region of interest" description="Disordered" evidence="5">
    <location>
        <begin position="200"/>
        <end position="235"/>
    </location>
</feature>
<dbReference type="SMART" id="SM00504">
    <property type="entry name" value="Ubox"/>
    <property type="match status" value="1"/>
</dbReference>
<comment type="pathway">
    <text evidence="2">Protein modification; protein ubiquitination.</text>
</comment>
<dbReference type="InterPro" id="IPR055566">
    <property type="entry name" value="ARM_LIN"/>
</dbReference>
<gene>
    <name evidence="7" type="ORF">Din_017655</name>
</gene>
<dbReference type="GO" id="GO:0016567">
    <property type="term" value="P:protein ubiquitination"/>
    <property type="evidence" value="ECO:0007669"/>
    <property type="project" value="UniProtKB-UniPathway"/>
</dbReference>
<evidence type="ECO:0000256" key="1">
    <source>
        <dbReference type="ARBA" id="ARBA00000900"/>
    </source>
</evidence>
<proteinExistence type="predicted"/>
<dbReference type="Pfam" id="PF23628">
    <property type="entry name" value="ARM_LIN_C"/>
    <property type="match status" value="1"/>
</dbReference>
<dbReference type="SUPFAM" id="SSF57850">
    <property type="entry name" value="RING/U-box"/>
    <property type="match status" value="1"/>
</dbReference>
<dbReference type="PROSITE" id="PS51698">
    <property type="entry name" value="U_BOX"/>
    <property type="match status" value="1"/>
</dbReference>
<dbReference type="InterPro" id="IPR013083">
    <property type="entry name" value="Znf_RING/FYVE/PHD"/>
</dbReference>
<dbReference type="InterPro" id="IPR011989">
    <property type="entry name" value="ARM-like"/>
</dbReference>
<dbReference type="GO" id="GO:0061630">
    <property type="term" value="F:ubiquitin protein ligase activity"/>
    <property type="evidence" value="ECO:0007669"/>
    <property type="project" value="UniProtKB-EC"/>
</dbReference>
<dbReference type="PANTHER" id="PTHR35549:SF1">
    <property type="entry name" value="OS04G0584500 PROTEIN"/>
    <property type="match status" value="1"/>
</dbReference>
<feature type="domain" description="U-box" evidence="6">
    <location>
        <begin position="712"/>
        <end position="787"/>
    </location>
</feature>
<dbReference type="AlphaFoldDB" id="A0A5B6ZW80"/>
<reference evidence="7" key="1">
    <citation type="submission" date="2019-08" db="EMBL/GenBank/DDBJ databases">
        <title>Reference gene set and small RNA set construction with multiple tissues from Davidia involucrata Baill.</title>
        <authorList>
            <person name="Yang H."/>
            <person name="Zhou C."/>
            <person name="Li G."/>
            <person name="Wang J."/>
            <person name="Gao P."/>
            <person name="Wang M."/>
            <person name="Wang R."/>
            <person name="Zhao Y."/>
        </authorList>
    </citation>
    <scope>NUCLEOTIDE SEQUENCE</scope>
    <source>
        <tissue evidence="7">Mixed with DoveR01_LX</tissue>
    </source>
</reference>
<accession>A0A5B6ZW80</accession>
<keyword evidence="4" id="KW-0808">Transferase</keyword>
<evidence type="ECO:0000313" key="7">
    <source>
        <dbReference type="EMBL" id="MPA48214.1"/>
    </source>
</evidence>
<dbReference type="InterPro" id="IPR016024">
    <property type="entry name" value="ARM-type_fold"/>
</dbReference>
<dbReference type="InterPro" id="IPR056512">
    <property type="entry name" value="LIN_N"/>
</dbReference>
<dbReference type="InterPro" id="IPR045210">
    <property type="entry name" value="RING-Ubox_PUB"/>
</dbReference>